<evidence type="ECO:0000259" key="3">
    <source>
        <dbReference type="PROSITE" id="PS51900"/>
    </source>
</evidence>
<dbReference type="InterPro" id="IPR044068">
    <property type="entry name" value="CB"/>
</dbReference>
<evidence type="ECO:0000313" key="4">
    <source>
        <dbReference type="EMBL" id="OGL87278.1"/>
    </source>
</evidence>
<accession>A0A1F7VAX3</accession>
<feature type="domain" description="Core-binding (CB)" evidence="3">
    <location>
        <begin position="1"/>
        <end position="67"/>
    </location>
</feature>
<proteinExistence type="predicted"/>
<evidence type="ECO:0000256" key="2">
    <source>
        <dbReference type="PROSITE-ProRule" id="PRU01248"/>
    </source>
</evidence>
<sequence length="67" mass="8039">MEEYVRKTEEELRLRNYSPKTRISYLRCLREYFIYKQGNLDTLDIQSIKTFLLGKQDKGAAPQTIKH</sequence>
<dbReference type="InterPro" id="IPR010998">
    <property type="entry name" value="Integrase_recombinase_N"/>
</dbReference>
<reference evidence="4 5" key="1">
    <citation type="journal article" date="2016" name="Nat. Commun.">
        <title>Thousands of microbial genomes shed light on interconnected biogeochemical processes in an aquifer system.</title>
        <authorList>
            <person name="Anantharaman K."/>
            <person name="Brown C.T."/>
            <person name="Hug L.A."/>
            <person name="Sharon I."/>
            <person name="Castelle C.J."/>
            <person name="Probst A.J."/>
            <person name="Thomas B.C."/>
            <person name="Singh A."/>
            <person name="Wilkins M.J."/>
            <person name="Karaoz U."/>
            <person name="Brodie E.L."/>
            <person name="Williams K.H."/>
            <person name="Hubbard S.S."/>
            <person name="Banfield J.F."/>
        </authorList>
    </citation>
    <scope>NUCLEOTIDE SEQUENCE [LARGE SCALE GENOMIC DNA]</scope>
</reference>
<comment type="caution">
    <text evidence="4">The sequence shown here is derived from an EMBL/GenBank/DDBJ whole genome shotgun (WGS) entry which is preliminary data.</text>
</comment>
<dbReference type="GO" id="GO:0003677">
    <property type="term" value="F:DNA binding"/>
    <property type="evidence" value="ECO:0007669"/>
    <property type="project" value="UniProtKB-UniRule"/>
</dbReference>
<evidence type="ECO:0000313" key="5">
    <source>
        <dbReference type="Proteomes" id="UP000178723"/>
    </source>
</evidence>
<dbReference type="Proteomes" id="UP000178723">
    <property type="component" value="Unassembled WGS sequence"/>
</dbReference>
<dbReference type="EMBL" id="MGEP01000024">
    <property type="protein sequence ID" value="OGL87278.1"/>
    <property type="molecule type" value="Genomic_DNA"/>
</dbReference>
<dbReference type="Gene3D" id="1.10.150.130">
    <property type="match status" value="1"/>
</dbReference>
<dbReference type="PROSITE" id="PS51900">
    <property type="entry name" value="CB"/>
    <property type="match status" value="1"/>
</dbReference>
<keyword evidence="1 2" id="KW-0238">DNA-binding</keyword>
<gene>
    <name evidence="4" type="ORF">A3I40_02285</name>
</gene>
<evidence type="ECO:0000256" key="1">
    <source>
        <dbReference type="ARBA" id="ARBA00023125"/>
    </source>
</evidence>
<name>A0A1F7VAX3_9BACT</name>
<dbReference type="AlphaFoldDB" id="A0A1F7VAX3"/>
<organism evidence="4 5">
    <name type="scientific">Candidatus Uhrbacteria bacterium RIFCSPLOWO2_02_FULL_48_12</name>
    <dbReference type="NCBI Taxonomy" id="1802407"/>
    <lineage>
        <taxon>Bacteria</taxon>
        <taxon>Candidatus Uhriibacteriota</taxon>
    </lineage>
</organism>
<protein>
    <recommendedName>
        <fullName evidence="3">Core-binding (CB) domain-containing protein</fullName>
    </recommendedName>
</protein>